<dbReference type="AlphaFoldDB" id="W7FYD2"/>
<keyword evidence="1" id="KW-0812">Transmembrane</keyword>
<dbReference type="EMBL" id="KE123511">
    <property type="protein sequence ID" value="EUT79277.1"/>
    <property type="molecule type" value="Genomic_DNA"/>
</dbReference>
<dbReference type="Proteomes" id="UP000030666">
    <property type="component" value="Unassembled WGS sequence"/>
</dbReference>
<organism evidence="2">
    <name type="scientific">Plasmodium falciparum Santa Lucia</name>
    <dbReference type="NCBI Taxonomy" id="478859"/>
    <lineage>
        <taxon>Eukaryota</taxon>
        <taxon>Sar</taxon>
        <taxon>Alveolata</taxon>
        <taxon>Apicomplexa</taxon>
        <taxon>Aconoidasida</taxon>
        <taxon>Haemosporida</taxon>
        <taxon>Plasmodiidae</taxon>
        <taxon>Plasmodium</taxon>
        <taxon>Plasmodium (Laverania)</taxon>
    </lineage>
</organism>
<keyword evidence="1" id="KW-1133">Transmembrane helix</keyword>
<proteinExistence type="predicted"/>
<evidence type="ECO:0000313" key="2">
    <source>
        <dbReference type="EMBL" id="EUT79277.1"/>
    </source>
</evidence>
<name>W7FYD2_PLAFA</name>
<keyword evidence="1" id="KW-0472">Membrane</keyword>
<protein>
    <submittedName>
        <fullName evidence="2">Uncharacterized protein</fullName>
    </submittedName>
</protein>
<feature type="transmembrane region" description="Helical" evidence="1">
    <location>
        <begin position="81"/>
        <end position="97"/>
    </location>
</feature>
<sequence>MNIQYINKLNIHIVRYHRYLYDVYLEKDIYKFNISYRVIYRYTVFGYNFLNLEYLDIYFFNLFIASIWIYFILICFSQYSYSIWIYFILICFSQIPYQCMHQHICIKIYIEHTYILKFLN</sequence>
<gene>
    <name evidence="2" type="ORF">PFAG_05845</name>
</gene>
<evidence type="ECO:0000256" key="1">
    <source>
        <dbReference type="SAM" id="Phobius"/>
    </source>
</evidence>
<reference evidence="2" key="1">
    <citation type="submission" date="2013-02" db="EMBL/GenBank/DDBJ databases">
        <title>The Genome Sequence of Plasmodium falciparum Santa Lucia.</title>
        <authorList>
            <consortium name="The Broad Institute Genome Sequencing Platform"/>
            <consortium name="The Broad Institute Genome Sequencing Center for Infectious Disease"/>
            <person name="Neafsey D."/>
            <person name="Cheeseman I."/>
            <person name="Volkman S."/>
            <person name="Adams J."/>
            <person name="Walker B."/>
            <person name="Young S.K."/>
            <person name="Zeng Q."/>
            <person name="Gargeya S."/>
            <person name="Fitzgerald M."/>
            <person name="Haas B."/>
            <person name="Abouelleil A."/>
            <person name="Alvarado L."/>
            <person name="Arachchi H.M."/>
            <person name="Berlin A.M."/>
            <person name="Chapman S.B."/>
            <person name="Dewar J."/>
            <person name="Goldberg J."/>
            <person name="Griggs A."/>
            <person name="Gujja S."/>
            <person name="Hansen M."/>
            <person name="Howarth C."/>
            <person name="Imamovic A."/>
            <person name="Larimer J."/>
            <person name="McCowan C."/>
            <person name="Murphy C."/>
            <person name="Neiman D."/>
            <person name="Pearson M."/>
            <person name="Priest M."/>
            <person name="Roberts A."/>
            <person name="Saif S."/>
            <person name="Shea T."/>
            <person name="Sisk P."/>
            <person name="Sykes S."/>
            <person name="Wortman J."/>
            <person name="Nusbaum C."/>
            <person name="Birren B."/>
        </authorList>
    </citation>
    <scope>NUCLEOTIDE SEQUENCE [LARGE SCALE GENOMIC DNA]</scope>
    <source>
        <strain evidence="2">Santa Lucia</strain>
    </source>
</reference>
<accession>W7FYD2</accession>